<dbReference type="RefSeq" id="WP_167205432.1">
    <property type="nucleotide sequence ID" value="NZ_JAASRO010000001.1"/>
</dbReference>
<gene>
    <name evidence="1" type="ORF">BJY22_001939</name>
</gene>
<dbReference type="AlphaFoldDB" id="A0A7X5ZZM6"/>
<keyword evidence="2" id="KW-1185">Reference proteome</keyword>
<evidence type="ECO:0000313" key="2">
    <source>
        <dbReference type="Proteomes" id="UP000555407"/>
    </source>
</evidence>
<reference evidence="1 2" key="1">
    <citation type="submission" date="2020-03" db="EMBL/GenBank/DDBJ databases">
        <title>Sequencing the genomes of 1000 actinobacteria strains.</title>
        <authorList>
            <person name="Klenk H.-P."/>
        </authorList>
    </citation>
    <scope>NUCLEOTIDE SEQUENCE [LARGE SCALE GENOMIC DNA]</scope>
    <source>
        <strain evidence="1 2">DSM 45490</strain>
    </source>
</reference>
<name>A0A7X5ZZM6_9ACTN</name>
<protein>
    <submittedName>
        <fullName evidence="1">Uncharacterized protein</fullName>
    </submittedName>
</protein>
<dbReference type="EMBL" id="JAASRO010000001">
    <property type="protein sequence ID" value="NIK56222.1"/>
    <property type="molecule type" value="Genomic_DNA"/>
</dbReference>
<evidence type="ECO:0000313" key="1">
    <source>
        <dbReference type="EMBL" id="NIK56222.1"/>
    </source>
</evidence>
<sequence>MIARLENTRLSPGQVSDAFRIWERFVRDPAHRLYDPRHEGCGLWACCPPMLDVQAILHIVVHTLPRRDSRRLQARLDRIDECWRRRPPYA</sequence>
<comment type="caution">
    <text evidence="1">The sequence shown here is derived from an EMBL/GenBank/DDBJ whole genome shotgun (WGS) entry which is preliminary data.</text>
</comment>
<dbReference type="Proteomes" id="UP000555407">
    <property type="component" value="Unassembled WGS sequence"/>
</dbReference>
<accession>A0A7X5ZZM6</accession>
<proteinExistence type="predicted"/>
<organism evidence="1 2">
    <name type="scientific">Kribbella shirazensis</name>
    <dbReference type="NCBI Taxonomy" id="1105143"/>
    <lineage>
        <taxon>Bacteria</taxon>
        <taxon>Bacillati</taxon>
        <taxon>Actinomycetota</taxon>
        <taxon>Actinomycetes</taxon>
        <taxon>Propionibacteriales</taxon>
        <taxon>Kribbellaceae</taxon>
        <taxon>Kribbella</taxon>
    </lineage>
</organism>